<reference evidence="2 3" key="1">
    <citation type="submission" date="2019-06" db="EMBL/GenBank/DDBJ databases">
        <title>Sulfurimonas gotlandica sp. nov., a chemoautotrophic and psychrotolerant epsilonproteobacterium isolated from a pelagic redoxcline, and an emended description of the genus Sulfurimonas.</title>
        <authorList>
            <person name="Wang S."/>
            <person name="Jiang L."/>
            <person name="Shao Z."/>
        </authorList>
    </citation>
    <scope>NUCLEOTIDE SEQUENCE [LARGE SCALE GENOMIC DNA]</scope>
    <source>
        <strain evidence="2 3">S2-6</strain>
    </source>
</reference>
<dbReference type="AlphaFoldDB" id="A0A7M1B2A7"/>
<keyword evidence="1" id="KW-0472">Membrane</keyword>
<evidence type="ECO:0000313" key="2">
    <source>
        <dbReference type="EMBL" id="QOP43881.1"/>
    </source>
</evidence>
<proteinExistence type="predicted"/>
<evidence type="ECO:0000256" key="1">
    <source>
        <dbReference type="SAM" id="Phobius"/>
    </source>
</evidence>
<organism evidence="2 3">
    <name type="scientific">Sulfurimonas sediminis</name>
    <dbReference type="NCBI Taxonomy" id="2590020"/>
    <lineage>
        <taxon>Bacteria</taxon>
        <taxon>Pseudomonadati</taxon>
        <taxon>Campylobacterota</taxon>
        <taxon>Epsilonproteobacteria</taxon>
        <taxon>Campylobacterales</taxon>
        <taxon>Sulfurimonadaceae</taxon>
        <taxon>Sulfurimonas</taxon>
    </lineage>
</organism>
<protein>
    <submittedName>
        <fullName evidence="2">Uncharacterized protein</fullName>
    </submittedName>
</protein>
<feature type="transmembrane region" description="Helical" evidence="1">
    <location>
        <begin position="49"/>
        <end position="67"/>
    </location>
</feature>
<dbReference type="Proteomes" id="UP000593719">
    <property type="component" value="Chromosome"/>
</dbReference>
<evidence type="ECO:0000313" key="3">
    <source>
        <dbReference type="Proteomes" id="UP000593719"/>
    </source>
</evidence>
<dbReference type="EMBL" id="CP041235">
    <property type="protein sequence ID" value="QOP43881.1"/>
    <property type="molecule type" value="Genomic_DNA"/>
</dbReference>
<dbReference type="RefSeq" id="WP_193150067.1">
    <property type="nucleotide sequence ID" value="NZ_CP041235.1"/>
</dbReference>
<keyword evidence="1" id="KW-1133">Transmembrane helix</keyword>
<dbReference type="KEGG" id="ssei:FJR45_07930"/>
<name>A0A7M1B2A7_9BACT</name>
<feature type="transmembrane region" description="Helical" evidence="1">
    <location>
        <begin position="73"/>
        <end position="92"/>
    </location>
</feature>
<gene>
    <name evidence="2" type="ORF">FJR45_07930</name>
</gene>
<keyword evidence="3" id="KW-1185">Reference proteome</keyword>
<sequence length="148" mass="17259">MSKLFQALLSGMFFTFILDFFIILGVKLNYIDFYGVHVYYNILFADHQNLFLFLFFSIVLGYLVVYASTKTALIVIGSLFVLSFATLIPPIGKAVGEMMLMKKNITLKTDKFFYHGDLYYDGRKNITFYDYELKKVIILDKNKIRGQY</sequence>
<keyword evidence="1" id="KW-0812">Transmembrane</keyword>
<accession>A0A7M1B2A7</accession>
<feature type="transmembrane region" description="Helical" evidence="1">
    <location>
        <begin position="6"/>
        <end position="28"/>
    </location>
</feature>